<gene>
    <name evidence="2" type="ORF">Raf01_63880</name>
</gene>
<reference evidence="2" key="1">
    <citation type="submission" date="2021-01" db="EMBL/GenBank/DDBJ databases">
        <title>Whole genome shotgun sequence of Rugosimonospora africana NBRC 104875.</title>
        <authorList>
            <person name="Komaki H."/>
            <person name="Tamura T."/>
        </authorList>
    </citation>
    <scope>NUCLEOTIDE SEQUENCE</scope>
    <source>
        <strain evidence="2">NBRC 104875</strain>
    </source>
</reference>
<protein>
    <recommendedName>
        <fullName evidence="4">PH domain-containing protein</fullName>
    </recommendedName>
</protein>
<organism evidence="2 3">
    <name type="scientific">Rugosimonospora africana</name>
    <dbReference type="NCBI Taxonomy" id="556532"/>
    <lineage>
        <taxon>Bacteria</taxon>
        <taxon>Bacillati</taxon>
        <taxon>Actinomycetota</taxon>
        <taxon>Actinomycetes</taxon>
        <taxon>Micromonosporales</taxon>
        <taxon>Micromonosporaceae</taxon>
        <taxon>Rugosimonospora</taxon>
    </lineage>
</organism>
<sequence>MGRHEIRYHDNHSLVWTWPLTLAVSGVALAAVAVGGVLWAVGATGPGPLGGLALPASVALFVAISGRLISANRMRYEGAEFPAAPPSSPAPVGSGARRRSAVRRSGLAYFYMVLAGGGPAAAALLNWNTQGRSISLLELILGACALSGCYLAGPAARFVVTPEYLHVDRALRRISVPRRLIAGFERGFLTLTLRLDGGDHLDVRIDSPLNDMGRSEYRTNIRAQLRTAERIVAMLRAVPATYGTGGEVVTAPRRGMRALAIVTVIVAVAAVVAFPFAIRSS</sequence>
<evidence type="ECO:0000256" key="1">
    <source>
        <dbReference type="SAM" id="Phobius"/>
    </source>
</evidence>
<keyword evidence="3" id="KW-1185">Reference proteome</keyword>
<feature type="transmembrane region" description="Helical" evidence="1">
    <location>
        <begin position="258"/>
        <end position="278"/>
    </location>
</feature>
<evidence type="ECO:0000313" key="3">
    <source>
        <dbReference type="Proteomes" id="UP000642748"/>
    </source>
</evidence>
<name>A0A8J3R0Z3_9ACTN</name>
<keyword evidence="1" id="KW-0812">Transmembrane</keyword>
<evidence type="ECO:0008006" key="4">
    <source>
        <dbReference type="Google" id="ProtNLM"/>
    </source>
</evidence>
<evidence type="ECO:0000313" key="2">
    <source>
        <dbReference type="EMBL" id="GIH18216.1"/>
    </source>
</evidence>
<keyword evidence="1" id="KW-0472">Membrane</keyword>
<dbReference type="AlphaFoldDB" id="A0A8J3R0Z3"/>
<feature type="transmembrane region" description="Helical" evidence="1">
    <location>
        <begin position="107"/>
        <end position="127"/>
    </location>
</feature>
<dbReference type="EMBL" id="BONZ01000064">
    <property type="protein sequence ID" value="GIH18216.1"/>
    <property type="molecule type" value="Genomic_DNA"/>
</dbReference>
<feature type="transmembrane region" description="Helical" evidence="1">
    <location>
        <begin position="20"/>
        <end position="42"/>
    </location>
</feature>
<proteinExistence type="predicted"/>
<feature type="transmembrane region" description="Helical" evidence="1">
    <location>
        <begin position="48"/>
        <end position="69"/>
    </location>
</feature>
<feature type="transmembrane region" description="Helical" evidence="1">
    <location>
        <begin position="139"/>
        <end position="160"/>
    </location>
</feature>
<dbReference type="Proteomes" id="UP000642748">
    <property type="component" value="Unassembled WGS sequence"/>
</dbReference>
<accession>A0A8J3R0Z3</accession>
<comment type="caution">
    <text evidence="2">The sequence shown here is derived from an EMBL/GenBank/DDBJ whole genome shotgun (WGS) entry which is preliminary data.</text>
</comment>
<dbReference type="RefSeq" id="WP_203921746.1">
    <property type="nucleotide sequence ID" value="NZ_BONZ01000064.1"/>
</dbReference>
<keyword evidence="1" id="KW-1133">Transmembrane helix</keyword>